<organism evidence="5 6">
    <name type="scientific">Cyclotella cryptica</name>
    <dbReference type="NCBI Taxonomy" id="29204"/>
    <lineage>
        <taxon>Eukaryota</taxon>
        <taxon>Sar</taxon>
        <taxon>Stramenopiles</taxon>
        <taxon>Ochrophyta</taxon>
        <taxon>Bacillariophyta</taxon>
        <taxon>Coscinodiscophyceae</taxon>
        <taxon>Thalassiosirophycidae</taxon>
        <taxon>Stephanodiscales</taxon>
        <taxon>Stephanodiscaceae</taxon>
        <taxon>Cyclotella</taxon>
    </lineage>
</organism>
<dbReference type="InterPro" id="IPR011767">
    <property type="entry name" value="GLR_AS"/>
</dbReference>
<dbReference type="InterPro" id="IPR002109">
    <property type="entry name" value="Glutaredoxin"/>
</dbReference>
<evidence type="ECO:0000256" key="1">
    <source>
        <dbReference type="ARBA" id="ARBA00023157"/>
    </source>
</evidence>
<dbReference type="Gene3D" id="3.40.30.10">
    <property type="entry name" value="Glutaredoxin"/>
    <property type="match status" value="1"/>
</dbReference>
<sequence length="172" mass="18883">MDTFAFFSFVLIVFDFICVATAFGASTASFACISICQQSSSRLHYNVPRKRPAHTEVNNLWFDSGSGIATPLDFILSEIRSSDVVIFSTTHCPHCIETKQLFSRLNINAKIIELDRIKNGLGSGDDSIAMKLYEISGQRTVPNVFVKGKHLGGNDETQASARSGKLQCLLLS</sequence>
<keyword evidence="6" id="KW-1185">Reference proteome</keyword>
<comment type="caution">
    <text evidence="5">The sequence shown here is derived from an EMBL/GenBank/DDBJ whole genome shotgun (WGS) entry which is preliminary data.</text>
</comment>
<keyword evidence="2" id="KW-0676">Redox-active center</keyword>
<dbReference type="InterPro" id="IPR014025">
    <property type="entry name" value="Glutaredoxin_subgr"/>
</dbReference>
<dbReference type="PROSITE" id="PS51354">
    <property type="entry name" value="GLUTAREDOXIN_2"/>
    <property type="match status" value="1"/>
</dbReference>
<gene>
    <name evidence="5" type="ORF">HJC23_010200</name>
</gene>
<dbReference type="AlphaFoldDB" id="A0ABD3PGD1"/>
<feature type="chain" id="PRO_5044834404" description="Glutaredoxin domain-containing protein" evidence="3">
    <location>
        <begin position="23"/>
        <end position="172"/>
    </location>
</feature>
<dbReference type="InterPro" id="IPR036249">
    <property type="entry name" value="Thioredoxin-like_sf"/>
</dbReference>
<evidence type="ECO:0000256" key="3">
    <source>
        <dbReference type="SAM" id="SignalP"/>
    </source>
</evidence>
<evidence type="ECO:0000256" key="2">
    <source>
        <dbReference type="ARBA" id="ARBA00023284"/>
    </source>
</evidence>
<protein>
    <recommendedName>
        <fullName evidence="4">Glutaredoxin domain-containing protein</fullName>
    </recommendedName>
</protein>
<proteinExistence type="predicted"/>
<evidence type="ECO:0000313" key="5">
    <source>
        <dbReference type="EMBL" id="KAL3787190.1"/>
    </source>
</evidence>
<name>A0ABD3PGD1_9STRA</name>
<dbReference type="PROSITE" id="PS00195">
    <property type="entry name" value="GLUTAREDOXIN_1"/>
    <property type="match status" value="1"/>
</dbReference>
<reference evidence="5 6" key="1">
    <citation type="journal article" date="2020" name="G3 (Bethesda)">
        <title>Improved Reference Genome for Cyclotella cryptica CCMP332, a Model for Cell Wall Morphogenesis, Salinity Adaptation, and Lipid Production in Diatoms (Bacillariophyta).</title>
        <authorList>
            <person name="Roberts W.R."/>
            <person name="Downey K.M."/>
            <person name="Ruck E.C."/>
            <person name="Traller J.C."/>
            <person name="Alverson A.J."/>
        </authorList>
    </citation>
    <scope>NUCLEOTIDE SEQUENCE [LARGE SCALE GENOMIC DNA]</scope>
    <source>
        <strain evidence="5 6">CCMP332</strain>
    </source>
</reference>
<accession>A0ABD3PGD1</accession>
<dbReference type="PANTHER" id="PTHR45694:SF18">
    <property type="entry name" value="GLUTAREDOXIN-1-RELATED"/>
    <property type="match status" value="1"/>
</dbReference>
<evidence type="ECO:0000313" key="6">
    <source>
        <dbReference type="Proteomes" id="UP001516023"/>
    </source>
</evidence>
<feature type="domain" description="Glutaredoxin" evidence="4">
    <location>
        <begin position="84"/>
        <end position="150"/>
    </location>
</feature>
<feature type="signal peptide" evidence="3">
    <location>
        <begin position="1"/>
        <end position="22"/>
    </location>
</feature>
<dbReference type="PRINTS" id="PR00160">
    <property type="entry name" value="GLUTAREDOXIN"/>
</dbReference>
<keyword evidence="1" id="KW-1015">Disulfide bond</keyword>
<dbReference type="Pfam" id="PF00462">
    <property type="entry name" value="Glutaredoxin"/>
    <property type="match status" value="1"/>
</dbReference>
<dbReference type="SUPFAM" id="SSF52833">
    <property type="entry name" value="Thioredoxin-like"/>
    <property type="match status" value="1"/>
</dbReference>
<dbReference type="EMBL" id="JABMIG020000180">
    <property type="protein sequence ID" value="KAL3787190.1"/>
    <property type="molecule type" value="Genomic_DNA"/>
</dbReference>
<dbReference type="PANTHER" id="PTHR45694">
    <property type="entry name" value="GLUTAREDOXIN 2"/>
    <property type="match status" value="1"/>
</dbReference>
<dbReference type="CDD" id="cd03419">
    <property type="entry name" value="GRX_GRXh_1_2_like"/>
    <property type="match status" value="1"/>
</dbReference>
<keyword evidence="3" id="KW-0732">Signal</keyword>
<dbReference type="GO" id="GO:0003824">
    <property type="term" value="F:catalytic activity"/>
    <property type="evidence" value="ECO:0007669"/>
    <property type="project" value="UniProtKB-ARBA"/>
</dbReference>
<evidence type="ECO:0000259" key="4">
    <source>
        <dbReference type="Pfam" id="PF00462"/>
    </source>
</evidence>
<dbReference type="Proteomes" id="UP001516023">
    <property type="component" value="Unassembled WGS sequence"/>
</dbReference>